<keyword evidence="3" id="KW-0521">NADP</keyword>
<comment type="caution">
    <text evidence="5">The sequence shown here is derived from an EMBL/GenBank/DDBJ whole genome shotgun (WGS) entry which is preliminary data.</text>
</comment>
<dbReference type="InterPro" id="IPR036736">
    <property type="entry name" value="ACP-like_sf"/>
</dbReference>
<dbReference type="SUPFAM" id="SSF47336">
    <property type="entry name" value="ACP-like"/>
    <property type="match status" value="1"/>
</dbReference>
<accession>A0A367LP70</accession>
<dbReference type="PANTHER" id="PTHR43439:SF2">
    <property type="entry name" value="ENZYME, PUTATIVE (JCVI)-RELATED"/>
    <property type="match status" value="1"/>
</dbReference>
<dbReference type="EMBL" id="LKCN02000001">
    <property type="protein sequence ID" value="RCI16233.1"/>
    <property type="molecule type" value="Genomic_DNA"/>
</dbReference>
<dbReference type="SMART" id="SM00823">
    <property type="entry name" value="PKS_PP"/>
    <property type="match status" value="1"/>
</dbReference>
<dbReference type="Gene3D" id="3.40.50.12780">
    <property type="entry name" value="N-terminal domain of ligase-like"/>
    <property type="match status" value="1"/>
</dbReference>
<dbReference type="InterPro" id="IPR051414">
    <property type="entry name" value="Adenylate-forming_Reductase"/>
</dbReference>
<dbReference type="Gene3D" id="1.10.1200.10">
    <property type="entry name" value="ACP-like"/>
    <property type="match status" value="1"/>
</dbReference>
<sequence>MINYFTCTLGHGHRRRQQGLDNATPFRTVLHLIDEQARHAPSALALGFASPTPESLTFDELRLRSNGAAGTLASCVGPPPADAESRPRSVGLLCVSSLDFVLTWLGLMRLGWSVLLLAPQLDAPAARHLCTALGIDVVLADDANVEGARRIRNGVRAVAIPSYDAAAPEAGGCCPTLSSSDTAYFFHSSGTSSGLPKPICQTHLSAAGALPRFPVQSEMEATFTTTPLYHGGLADAMRSWTAGAPIWLFPERLMPITAANVVRAVNVARSRSAVGYFSSVPYVLQRLAEHRQALELLRSMAVVAFGGAALPVSVGDGLVDAGVKLSSRFGSAECGFLMSSHRDYSVDREWQYLRPVYDPHLLTFEPRDDDLCELVVRPGWPVRAKTNRPDGSYATSDLFQPHPWRPNTWRYHSRADSQIVLLNGKKFDPAPMEADILASTTSLLRDVLIFGTGKDYPGILLFPAADTEAGADVANLIWPVIDTMNAATASHSRLIRPMLIPIRDELPLDKSSKGSILRRQAEERYAQAIESAYHVTGPSSSSSLDTHEQLLPTVLSCFQQVLGRHIDPHEQLFRQGVDSIASIQIRNLLQSCAITEKKLPVTILYDKGTVDRLVVYLERLRNDDEHDDGEEEKELDTMQHLADKYSDFSRLQVTPREKKAVCITLTGATGFLGAHVLKQLLHNTKVMRVYCLVRASTQQTARGRVSSSLSTLGLGTLDDAKVGCIPYDISSTGLGLEETHRQLLLRETTAIVHLAWAVNFSFPLGSFEHHIAGTRELISMAVESCSRFFFISSTAAVSLCASTPVPERLSERAADASPLGYARSKWVTERVCAAASEHLYRLGLAGCVSIIRVGQLCGDEAGVWNASEAYPLMLSTASLAGCLPHLPRERLDWLPVELAARAVMEICLPTTATPETTRSEATRVYHVVNPSTCPPTWRQLLEWLSQDSVGPSFDIVPPETWLLRLEQALKDGETNHPAEALLELWKDSYCRDKGACPQFSVEQSQRVSATMGAVEPLDRERLIRIWRWICQTRQ</sequence>
<name>A0A367LP70_9HYPO</name>
<dbReference type="OrthoDB" id="429813at2759"/>
<dbReference type="SUPFAM" id="SSF56801">
    <property type="entry name" value="Acetyl-CoA synthetase-like"/>
    <property type="match status" value="1"/>
</dbReference>
<dbReference type="STRING" id="1330021.A0A367LP70"/>
<dbReference type="Pfam" id="PF23562">
    <property type="entry name" value="AMP-binding_C_3"/>
    <property type="match status" value="1"/>
</dbReference>
<proteinExistence type="predicted"/>
<evidence type="ECO:0000256" key="2">
    <source>
        <dbReference type="ARBA" id="ARBA00022553"/>
    </source>
</evidence>
<evidence type="ECO:0000256" key="1">
    <source>
        <dbReference type="ARBA" id="ARBA00022450"/>
    </source>
</evidence>
<keyword evidence="2" id="KW-0597">Phosphoprotein</keyword>
<organism evidence="5 6">
    <name type="scientific">Ophiocordyceps polyrhachis-furcata BCC 54312</name>
    <dbReference type="NCBI Taxonomy" id="1330021"/>
    <lineage>
        <taxon>Eukaryota</taxon>
        <taxon>Fungi</taxon>
        <taxon>Dikarya</taxon>
        <taxon>Ascomycota</taxon>
        <taxon>Pezizomycotina</taxon>
        <taxon>Sordariomycetes</taxon>
        <taxon>Hypocreomycetidae</taxon>
        <taxon>Hypocreales</taxon>
        <taxon>Ophiocordycipitaceae</taxon>
        <taxon>Ophiocordyceps</taxon>
    </lineage>
</organism>
<keyword evidence="1" id="KW-0596">Phosphopantetheine</keyword>
<gene>
    <name evidence="5" type="ORF">L249_3145</name>
</gene>
<evidence type="ECO:0000313" key="5">
    <source>
        <dbReference type="EMBL" id="RCI16233.1"/>
    </source>
</evidence>
<dbReference type="Pfam" id="PF00501">
    <property type="entry name" value="AMP-binding"/>
    <property type="match status" value="1"/>
</dbReference>
<keyword evidence="6" id="KW-1185">Reference proteome</keyword>
<dbReference type="InterPro" id="IPR036291">
    <property type="entry name" value="NAD(P)-bd_dom_sf"/>
</dbReference>
<dbReference type="AlphaFoldDB" id="A0A367LP70"/>
<evidence type="ECO:0000313" key="6">
    <source>
        <dbReference type="Proteomes" id="UP000253664"/>
    </source>
</evidence>
<dbReference type="InterPro" id="IPR000873">
    <property type="entry name" value="AMP-dep_synth/lig_dom"/>
</dbReference>
<reference evidence="5 6" key="1">
    <citation type="journal article" date="2015" name="BMC Genomics">
        <title>Insights from the genome of Ophiocordyceps polyrhachis-furcata to pathogenicity and host specificity in insect fungi.</title>
        <authorList>
            <person name="Wichadakul D."/>
            <person name="Kobmoo N."/>
            <person name="Ingsriswang S."/>
            <person name="Tangphatsornruang S."/>
            <person name="Chantasingh D."/>
            <person name="Luangsa-ard J.J."/>
            <person name="Eurwilaichitr L."/>
        </authorList>
    </citation>
    <scope>NUCLEOTIDE SEQUENCE [LARGE SCALE GENOMIC DNA]</scope>
    <source>
        <strain evidence="5 6">BCC 54312</strain>
    </source>
</reference>
<dbReference type="GO" id="GO:0031177">
    <property type="term" value="F:phosphopantetheine binding"/>
    <property type="evidence" value="ECO:0007669"/>
    <property type="project" value="InterPro"/>
</dbReference>
<dbReference type="InterPro" id="IPR042099">
    <property type="entry name" value="ANL_N_sf"/>
</dbReference>
<dbReference type="InterPro" id="IPR009081">
    <property type="entry name" value="PP-bd_ACP"/>
</dbReference>
<dbReference type="SUPFAM" id="SSF51735">
    <property type="entry name" value="NAD(P)-binding Rossmann-fold domains"/>
    <property type="match status" value="1"/>
</dbReference>
<dbReference type="InterPro" id="IPR020806">
    <property type="entry name" value="PKS_PP-bd"/>
</dbReference>
<dbReference type="InterPro" id="IPR013120">
    <property type="entry name" value="FAR_NAD-bd"/>
</dbReference>
<evidence type="ECO:0000256" key="3">
    <source>
        <dbReference type="ARBA" id="ARBA00022857"/>
    </source>
</evidence>
<protein>
    <recommendedName>
        <fullName evidence="4">Carrier domain-containing protein</fullName>
    </recommendedName>
</protein>
<dbReference type="Pfam" id="PF00550">
    <property type="entry name" value="PP-binding"/>
    <property type="match status" value="1"/>
</dbReference>
<dbReference type="PROSITE" id="PS50075">
    <property type="entry name" value="CARRIER"/>
    <property type="match status" value="1"/>
</dbReference>
<dbReference type="Gene3D" id="3.40.50.720">
    <property type="entry name" value="NAD(P)-binding Rossmann-like Domain"/>
    <property type="match status" value="1"/>
</dbReference>
<evidence type="ECO:0000259" key="4">
    <source>
        <dbReference type="PROSITE" id="PS50075"/>
    </source>
</evidence>
<feature type="domain" description="Carrier" evidence="4">
    <location>
        <begin position="545"/>
        <end position="621"/>
    </location>
</feature>
<dbReference type="Pfam" id="PF07993">
    <property type="entry name" value="NAD_binding_4"/>
    <property type="match status" value="1"/>
</dbReference>
<dbReference type="Proteomes" id="UP000253664">
    <property type="component" value="Unassembled WGS sequence"/>
</dbReference>
<dbReference type="PANTHER" id="PTHR43439">
    <property type="entry name" value="PHENYLACETATE-COENZYME A LIGASE"/>
    <property type="match status" value="1"/>
</dbReference>